<name>A0AAD8BKU1_BIOPF</name>
<reference evidence="1" key="2">
    <citation type="submission" date="2023-04" db="EMBL/GenBank/DDBJ databases">
        <authorList>
            <person name="Bu L."/>
            <person name="Lu L."/>
            <person name="Laidemitt M.R."/>
            <person name="Zhang S.M."/>
            <person name="Mutuku M."/>
            <person name="Mkoji G."/>
            <person name="Steinauer M."/>
            <person name="Loker E.S."/>
        </authorList>
    </citation>
    <scope>NUCLEOTIDE SEQUENCE</scope>
    <source>
        <strain evidence="1">KasaAsao</strain>
        <tissue evidence="1">Whole Snail</tissue>
    </source>
</reference>
<dbReference type="AlphaFoldDB" id="A0AAD8BKU1"/>
<reference evidence="1" key="1">
    <citation type="journal article" date="2023" name="PLoS Negl. Trop. Dis.">
        <title>A genome sequence for Biomphalaria pfeifferi, the major vector snail for the human-infecting parasite Schistosoma mansoni.</title>
        <authorList>
            <person name="Bu L."/>
            <person name="Lu L."/>
            <person name="Laidemitt M.R."/>
            <person name="Zhang S.M."/>
            <person name="Mutuku M."/>
            <person name="Mkoji G."/>
            <person name="Steinauer M."/>
            <person name="Loker E.S."/>
        </authorList>
    </citation>
    <scope>NUCLEOTIDE SEQUENCE</scope>
    <source>
        <strain evidence="1">KasaAsao</strain>
    </source>
</reference>
<dbReference type="Proteomes" id="UP001233172">
    <property type="component" value="Unassembled WGS sequence"/>
</dbReference>
<protein>
    <submittedName>
        <fullName evidence="1">Uncharacterized protein</fullName>
    </submittedName>
</protein>
<evidence type="ECO:0000313" key="1">
    <source>
        <dbReference type="EMBL" id="KAK0056131.1"/>
    </source>
</evidence>
<sequence>MFLVSVTVLPQKEGIDLPRFIQKLANLLADYSTATRVLYKFKVSGESKILSVIQVFNIIGLERTIGGLWRLGAVDVDCQPIVSYENFARTIKVSEHLTKPNSSGLAKEGLYWLEFDVEYNGKSTDELITIWRKEAEAVLTARHKEGTSIELYKAVAQRKVHVFINAADPEQVDLLSLQLPIMQENGSNVQLKCKALQFLEDYTARITSDSI</sequence>
<evidence type="ECO:0000313" key="2">
    <source>
        <dbReference type="Proteomes" id="UP001233172"/>
    </source>
</evidence>
<dbReference type="Gene3D" id="3.30.70.1060">
    <property type="entry name" value="Dimeric alpha+beta barrel"/>
    <property type="match status" value="1"/>
</dbReference>
<accession>A0AAD8BKU1</accession>
<proteinExistence type="predicted"/>
<dbReference type="EMBL" id="JASAOG010000064">
    <property type="protein sequence ID" value="KAK0056131.1"/>
    <property type="molecule type" value="Genomic_DNA"/>
</dbReference>
<organism evidence="1 2">
    <name type="scientific">Biomphalaria pfeifferi</name>
    <name type="common">Bloodfluke planorb</name>
    <name type="synonym">Freshwater snail</name>
    <dbReference type="NCBI Taxonomy" id="112525"/>
    <lineage>
        <taxon>Eukaryota</taxon>
        <taxon>Metazoa</taxon>
        <taxon>Spiralia</taxon>
        <taxon>Lophotrochozoa</taxon>
        <taxon>Mollusca</taxon>
        <taxon>Gastropoda</taxon>
        <taxon>Heterobranchia</taxon>
        <taxon>Euthyneura</taxon>
        <taxon>Panpulmonata</taxon>
        <taxon>Hygrophila</taxon>
        <taxon>Lymnaeoidea</taxon>
        <taxon>Planorbidae</taxon>
        <taxon>Biomphalaria</taxon>
    </lineage>
</organism>
<gene>
    <name evidence="1" type="ORF">Bpfe_014532</name>
</gene>
<comment type="caution">
    <text evidence="1">The sequence shown here is derived from an EMBL/GenBank/DDBJ whole genome shotgun (WGS) entry which is preliminary data.</text>
</comment>
<keyword evidence="2" id="KW-1185">Reference proteome</keyword>